<dbReference type="EMBL" id="WUUQ01000008">
    <property type="protein sequence ID" value="MXQ74507.1"/>
    <property type="molecule type" value="Genomic_DNA"/>
</dbReference>
<evidence type="ECO:0000256" key="3">
    <source>
        <dbReference type="ARBA" id="ARBA00022777"/>
    </source>
</evidence>
<sequence>MKIVVACDSYKGCMYSKEVAQHIENGILKQNPHHEVWKYTIADGGEGTVSAFCDTCGGQLIEVSTVDAYMKKIKAQYTLIDQGQTAVMEAANIIGLNMYPREKRAPLFACSYGLGVVLLDAVKRGVKKVIIGLGGTATNDGGMGMLMALGVRFFDENHKPLPAQALSLEKIHYIDFNRMHKMNVELIAACDVANHLLGEQGATHVFGKQKGLYPNQIKKIERGMENYRFQLQRYLKVDINTFEGGGAAGGIGAILIGMLHAKMVPGIKLLLGYSNLEEKVAHCDLVITGEGQTDKQTKFGKVPVGILTVANRYHKPTICISGALGLGYQDLYELGFIGLFSISDRAMTFQQALDNAPAKLEAATFAIINTIDKIKHF</sequence>
<dbReference type="EC" id="2.7.1.-" evidence="5"/>
<dbReference type="AlphaFoldDB" id="A0A6N8UH57"/>
<dbReference type="PIRSF" id="PIRSF006078">
    <property type="entry name" value="GlxK"/>
    <property type="match status" value="1"/>
</dbReference>
<dbReference type="InterPro" id="IPR004381">
    <property type="entry name" value="Glycerate_kinase"/>
</dbReference>
<keyword evidence="3 4" id="KW-0418">Kinase</keyword>
<dbReference type="Pfam" id="PF02595">
    <property type="entry name" value="Gly_kinase"/>
    <property type="match status" value="1"/>
</dbReference>
<evidence type="ECO:0000256" key="1">
    <source>
        <dbReference type="ARBA" id="ARBA00006284"/>
    </source>
</evidence>
<dbReference type="Gene3D" id="3.90.1510.10">
    <property type="entry name" value="Glycerate kinase, domain 2"/>
    <property type="match status" value="1"/>
</dbReference>
<reference evidence="5 6" key="1">
    <citation type="submission" date="2019-12" db="EMBL/GenBank/DDBJ databases">
        <authorList>
            <person name="Yang R."/>
        </authorList>
    </citation>
    <scope>NUCLEOTIDE SEQUENCE [LARGE SCALE GENOMIC DNA]</scope>
    <source>
        <strain evidence="5 6">DONG20-135</strain>
    </source>
</reference>
<dbReference type="InterPro" id="IPR036129">
    <property type="entry name" value="Glycerate_kinase_sf"/>
</dbReference>
<dbReference type="GO" id="GO:0008887">
    <property type="term" value="F:glycerate kinase activity"/>
    <property type="evidence" value="ECO:0007669"/>
    <property type="project" value="UniProtKB-UniRule"/>
</dbReference>
<evidence type="ECO:0000256" key="4">
    <source>
        <dbReference type="PIRNR" id="PIRNR006078"/>
    </source>
</evidence>
<evidence type="ECO:0000256" key="2">
    <source>
        <dbReference type="ARBA" id="ARBA00022679"/>
    </source>
</evidence>
<evidence type="ECO:0000313" key="6">
    <source>
        <dbReference type="Proteomes" id="UP000434036"/>
    </source>
</evidence>
<proteinExistence type="inferred from homology"/>
<accession>A0A6N8UH57</accession>
<dbReference type="Proteomes" id="UP000434036">
    <property type="component" value="Unassembled WGS sequence"/>
</dbReference>
<dbReference type="InterPro" id="IPR018197">
    <property type="entry name" value="Glycerate_kinase_RE-like"/>
</dbReference>
<organism evidence="5 6">
    <name type="scientific">Copranaerobaculum intestinale</name>
    <dbReference type="NCBI Taxonomy" id="2692629"/>
    <lineage>
        <taxon>Bacteria</taxon>
        <taxon>Bacillati</taxon>
        <taxon>Bacillota</taxon>
        <taxon>Erysipelotrichia</taxon>
        <taxon>Erysipelotrichales</taxon>
        <taxon>Erysipelotrichaceae</taxon>
        <taxon>Copranaerobaculum</taxon>
    </lineage>
</organism>
<dbReference type="NCBIfam" id="TIGR00045">
    <property type="entry name" value="glycerate kinase"/>
    <property type="match status" value="1"/>
</dbReference>
<dbReference type="InterPro" id="IPR018193">
    <property type="entry name" value="Glyc_kinase_flavodox-like_fold"/>
</dbReference>
<name>A0A6N8UH57_9FIRM</name>
<gene>
    <name evidence="5" type="ORF">GSF08_11280</name>
</gene>
<dbReference type="RefSeq" id="WP_160625890.1">
    <property type="nucleotide sequence ID" value="NZ_WUUQ01000008.1"/>
</dbReference>
<keyword evidence="6" id="KW-1185">Reference proteome</keyword>
<dbReference type="GO" id="GO:0031388">
    <property type="term" value="P:organic acid phosphorylation"/>
    <property type="evidence" value="ECO:0007669"/>
    <property type="project" value="UniProtKB-UniRule"/>
</dbReference>
<dbReference type="PANTHER" id="PTHR21599:SF0">
    <property type="entry name" value="GLYCERATE KINASE"/>
    <property type="match status" value="1"/>
</dbReference>
<protein>
    <submittedName>
        <fullName evidence="5">Glycerate kinase</fullName>
        <ecNumber evidence="5">2.7.1.-</ecNumber>
    </submittedName>
</protein>
<evidence type="ECO:0000313" key="5">
    <source>
        <dbReference type="EMBL" id="MXQ74507.1"/>
    </source>
</evidence>
<dbReference type="Gene3D" id="3.40.50.10350">
    <property type="entry name" value="Glycerate kinase, domain 1"/>
    <property type="match status" value="1"/>
</dbReference>
<dbReference type="SUPFAM" id="SSF110738">
    <property type="entry name" value="Glycerate kinase I"/>
    <property type="match status" value="1"/>
</dbReference>
<keyword evidence="2 4" id="KW-0808">Transferase</keyword>
<reference evidence="5 6" key="2">
    <citation type="submission" date="2020-01" db="EMBL/GenBank/DDBJ databases">
        <title>Clostridiaceae sp. nov. isolated from the gut of human by culturomics.</title>
        <authorList>
            <person name="Chang Y."/>
        </authorList>
    </citation>
    <scope>NUCLEOTIDE SEQUENCE [LARGE SCALE GENOMIC DNA]</scope>
    <source>
        <strain evidence="5 6">DONG20-135</strain>
    </source>
</reference>
<comment type="caution">
    <text evidence="5">The sequence shown here is derived from an EMBL/GenBank/DDBJ whole genome shotgun (WGS) entry which is preliminary data.</text>
</comment>
<comment type="similarity">
    <text evidence="1 4">Belongs to the glycerate kinase type-1 family.</text>
</comment>
<dbReference type="PANTHER" id="PTHR21599">
    <property type="entry name" value="GLYCERATE KINASE"/>
    <property type="match status" value="1"/>
</dbReference>